<proteinExistence type="predicted"/>
<sequence length="76" mass="8641">MSTTPPPIRCAHSMSDARIDLFERSLRNRAIESNATVRLLMKAGSESMRTSWWLPDTLFVAAASLRFHQLLIVLRV</sequence>
<dbReference type="EMBL" id="KN832147">
    <property type="protein sequence ID" value="KIN93651.1"/>
    <property type="molecule type" value="Genomic_DNA"/>
</dbReference>
<dbReference type="InParanoid" id="A0A0C3J7J3"/>
<evidence type="ECO:0000313" key="1">
    <source>
        <dbReference type="EMBL" id="KIN93651.1"/>
    </source>
</evidence>
<gene>
    <name evidence="1" type="ORF">M404DRAFT_1008796</name>
</gene>
<dbReference type="Proteomes" id="UP000054217">
    <property type="component" value="Unassembled WGS sequence"/>
</dbReference>
<protein>
    <submittedName>
        <fullName evidence="1">Uncharacterized protein</fullName>
    </submittedName>
</protein>
<dbReference type="AlphaFoldDB" id="A0A0C3J7J3"/>
<dbReference type="HOGENOM" id="CLU_2655480_0_0_1"/>
<evidence type="ECO:0000313" key="2">
    <source>
        <dbReference type="Proteomes" id="UP000054217"/>
    </source>
</evidence>
<organism evidence="1 2">
    <name type="scientific">Pisolithus tinctorius Marx 270</name>
    <dbReference type="NCBI Taxonomy" id="870435"/>
    <lineage>
        <taxon>Eukaryota</taxon>
        <taxon>Fungi</taxon>
        <taxon>Dikarya</taxon>
        <taxon>Basidiomycota</taxon>
        <taxon>Agaricomycotina</taxon>
        <taxon>Agaricomycetes</taxon>
        <taxon>Agaricomycetidae</taxon>
        <taxon>Boletales</taxon>
        <taxon>Sclerodermatineae</taxon>
        <taxon>Pisolithaceae</taxon>
        <taxon>Pisolithus</taxon>
    </lineage>
</organism>
<reference evidence="1 2" key="1">
    <citation type="submission" date="2014-04" db="EMBL/GenBank/DDBJ databases">
        <authorList>
            <consortium name="DOE Joint Genome Institute"/>
            <person name="Kuo A."/>
            <person name="Kohler A."/>
            <person name="Costa M.D."/>
            <person name="Nagy L.G."/>
            <person name="Floudas D."/>
            <person name="Copeland A."/>
            <person name="Barry K.W."/>
            <person name="Cichocki N."/>
            <person name="Veneault-Fourrey C."/>
            <person name="LaButti K."/>
            <person name="Lindquist E.A."/>
            <person name="Lipzen A."/>
            <person name="Lundell T."/>
            <person name="Morin E."/>
            <person name="Murat C."/>
            <person name="Sun H."/>
            <person name="Tunlid A."/>
            <person name="Henrissat B."/>
            <person name="Grigoriev I.V."/>
            <person name="Hibbett D.S."/>
            <person name="Martin F."/>
            <person name="Nordberg H.P."/>
            <person name="Cantor M.N."/>
            <person name="Hua S.X."/>
        </authorList>
    </citation>
    <scope>NUCLEOTIDE SEQUENCE [LARGE SCALE GENOMIC DNA]</scope>
    <source>
        <strain evidence="1 2">Marx 270</strain>
    </source>
</reference>
<accession>A0A0C3J7J3</accession>
<reference evidence="2" key="2">
    <citation type="submission" date="2015-01" db="EMBL/GenBank/DDBJ databases">
        <title>Evolutionary Origins and Diversification of the Mycorrhizal Mutualists.</title>
        <authorList>
            <consortium name="DOE Joint Genome Institute"/>
            <consortium name="Mycorrhizal Genomics Consortium"/>
            <person name="Kohler A."/>
            <person name="Kuo A."/>
            <person name="Nagy L.G."/>
            <person name="Floudas D."/>
            <person name="Copeland A."/>
            <person name="Barry K.W."/>
            <person name="Cichocki N."/>
            <person name="Veneault-Fourrey C."/>
            <person name="LaButti K."/>
            <person name="Lindquist E.A."/>
            <person name="Lipzen A."/>
            <person name="Lundell T."/>
            <person name="Morin E."/>
            <person name="Murat C."/>
            <person name="Riley R."/>
            <person name="Ohm R."/>
            <person name="Sun H."/>
            <person name="Tunlid A."/>
            <person name="Henrissat B."/>
            <person name="Grigoriev I.V."/>
            <person name="Hibbett D.S."/>
            <person name="Martin F."/>
        </authorList>
    </citation>
    <scope>NUCLEOTIDE SEQUENCE [LARGE SCALE GENOMIC DNA]</scope>
    <source>
        <strain evidence="2">Marx 270</strain>
    </source>
</reference>
<keyword evidence="2" id="KW-1185">Reference proteome</keyword>
<name>A0A0C3J7J3_PISTI</name>